<dbReference type="InterPro" id="IPR000608">
    <property type="entry name" value="UBC"/>
</dbReference>
<gene>
    <name evidence="4" type="ORF">PROFUN_16310</name>
</gene>
<evidence type="ECO:0000256" key="1">
    <source>
        <dbReference type="ARBA" id="ARBA00022679"/>
    </source>
</evidence>
<reference evidence="4 5" key="1">
    <citation type="journal article" date="2018" name="Genome Biol. Evol.">
        <title>Multiple Roots of Fruiting Body Formation in Amoebozoa.</title>
        <authorList>
            <person name="Hillmann F."/>
            <person name="Forbes G."/>
            <person name="Novohradska S."/>
            <person name="Ferling I."/>
            <person name="Riege K."/>
            <person name="Groth M."/>
            <person name="Westermann M."/>
            <person name="Marz M."/>
            <person name="Spaller T."/>
            <person name="Winckler T."/>
            <person name="Schaap P."/>
            <person name="Glockner G."/>
        </authorList>
    </citation>
    <scope>NUCLEOTIDE SEQUENCE [LARGE SCALE GENOMIC DNA]</scope>
    <source>
        <strain evidence="4 5">Jena</strain>
    </source>
</reference>
<dbReference type="PANTHER" id="PTHR46116:SF15">
    <property type="entry name" value="(E3-INDEPENDENT) E2 UBIQUITIN-CONJUGATING ENZYME"/>
    <property type="match status" value="1"/>
</dbReference>
<feature type="domain" description="UBC core" evidence="3">
    <location>
        <begin position="1440"/>
        <end position="1571"/>
    </location>
</feature>
<dbReference type="PROSITE" id="PS50127">
    <property type="entry name" value="UBC_2"/>
    <property type="match status" value="1"/>
</dbReference>
<dbReference type="InParanoid" id="A0A2P6MRI9"/>
<dbReference type="CDD" id="cd23837">
    <property type="entry name" value="UBCc_UBE2O"/>
    <property type="match status" value="1"/>
</dbReference>
<proteinExistence type="predicted"/>
<keyword evidence="2" id="KW-0833">Ubl conjugation pathway</keyword>
<dbReference type="PANTHER" id="PTHR46116">
    <property type="entry name" value="(E3-INDEPENDENT) E2 UBIQUITIN-CONJUGATING ENZYME"/>
    <property type="match status" value="1"/>
</dbReference>
<evidence type="ECO:0000256" key="2">
    <source>
        <dbReference type="ARBA" id="ARBA00022786"/>
    </source>
</evidence>
<keyword evidence="1" id="KW-0808">Transferase</keyword>
<evidence type="ECO:0000313" key="4">
    <source>
        <dbReference type="EMBL" id="PRP74317.1"/>
    </source>
</evidence>
<evidence type="ECO:0000313" key="5">
    <source>
        <dbReference type="Proteomes" id="UP000241769"/>
    </source>
</evidence>
<dbReference type="OrthoDB" id="47801at2759"/>
<organism evidence="4 5">
    <name type="scientific">Planoprotostelium fungivorum</name>
    <dbReference type="NCBI Taxonomy" id="1890364"/>
    <lineage>
        <taxon>Eukaryota</taxon>
        <taxon>Amoebozoa</taxon>
        <taxon>Evosea</taxon>
        <taxon>Variosea</taxon>
        <taxon>Cavosteliida</taxon>
        <taxon>Cavosteliaceae</taxon>
        <taxon>Planoprotostelium</taxon>
    </lineage>
</organism>
<dbReference type="GO" id="GO:0061631">
    <property type="term" value="F:ubiquitin conjugating enzyme activity"/>
    <property type="evidence" value="ECO:0007669"/>
    <property type="project" value="TreeGrafter"/>
</dbReference>
<dbReference type="Pfam" id="PF23046">
    <property type="entry name" value="tSH3-B_UBE2O"/>
    <property type="match status" value="1"/>
</dbReference>
<dbReference type="SMART" id="SM00212">
    <property type="entry name" value="UBCc"/>
    <property type="match status" value="1"/>
</dbReference>
<keyword evidence="5" id="KW-1185">Reference proteome</keyword>
<dbReference type="InterPro" id="IPR057734">
    <property type="entry name" value="UBE2O-like_SH3-C"/>
</dbReference>
<sequence>MLNGICRLYNNICPTDINSYTERSRRYSPAIWFFISIKPKITLLTAGVASQYEHSFLADTWFSQSVSAVAQICSKTNAVLPVVLESCPFYFKIELSCTLVNIEDGTTIDKTYLEAEYGHAGTTNYRTLLMTKNNIKLLNYVSVSQISYQNILKNYLKHDLRTIPKSNGVIMGLDENNLYGWAMMQKLPYGNMDLHTDRAYCTNLLDVMKNVSKQQQQLPYNQRYMYGVMHKLNQMQDPYCFTGFVRCSLYYTQEQRELTKNFPPLAEKVQLDESVQVLGYMDYLRSQLKTKQNKTTLQTEKLMYNLFPKDNYCIYSETLKYLLENNLCCVDDIYEVIEQPIDYVLKDYVQDMTANRQKAENGVCCAQHLTSLTNWKIWRKVSENSAIKKHIQCMFIEKEPWLYLRLIELFGSYVVTIHHRVSQGKQTSDDNLVTKSSSEKEFFKLMVNSGFGKMLMELKYPAMKNSNRDSLIIYKSSILLQQVISHQLWKKDGKEDVRNKGVVLSQSKDVLIFDSYKRAVFSDDLIMAKNTLIRKTIHNDTLSVNTMAVNKTALDGCKQFSEEDVMSRICSKSKYWAWAAQDIPPTHLTSQFHSGMSLMNYGVLWNLDHCVPVSFARDNLKALCHYSNIQPMLVAENRSKCADLGLPKGIDDKNPKFVTQGRICRLIESTNWSERRKCLANGWLVETSERKKTNAAILTHLNTIVGSLNISIQLFNDTVVHGSLSEMAWHSNKLLETVHLESKQNTYRCANSQGWWLRGRNYTQHFLNCILFFGTHGDDFYKKLNSRSDLALILGLLKGFAHHPPIAVYIYVKRNTTLKAHPQTLISLCLLCSDFYPVCIKHALSTQKLINVLQRIYKLIIGSEHSVCGRGAGIILRTGWEEEEDDEDDTEDMYTDDEDERKIAPDEVEVFWMYHDSTFEKAETLQVIDSDTCKRFEWSDGYGERVVRNVSAKRLSSIYSLEPELAVLNDQKWLGYVVDVFVNVEVSFPNGDVVLVKDAQTSFLIPEESQYYDEPDEEMEEDDEDEESEQIYYYVGQRVRPKVSALARVGWEWVTKTDHPPDYSVGVVSKVTLVRADVDWVITMKGDPEAELEPIVEPGELTPLNRFVYTRWEIGEQAFFEDRETVSEADVDADLPTSNHGPGPGKMPAMIEKIRTYVDVQWQDSTISRFIPSVEVVPGDNFLDEDFWPEDAVVRRQPADPAILDIGVVQRVNSRERTAVVNWIGVEDSPGILEELPVMDLKVYEPWEHRLGDVVLAMPKEGEEHLVAGEIVDIKQGRIRVSWTDGTESLKLAEELYLVNEDEGLQNEDDDIFECEYYTEDDQSEEELDDMEEDEDEGVFVEGNNVVEPAFLGQGTTAWWQESEMDSNNYQLFSAMDLPVAARSDEEPSTVGTPPNESTEGIAEAVAESAIERDHSDTFTVLDHATDSPFSMEESPQGSHFVSRIMKEWELLKSNLTEGIYVRVFEDRIDLMQVMIIGPQGTPYADIPFFFDVQFPSDYPNSPPKVRFRAFGEKVNPNLYVDGTVCLSLLGTWSGRGIENWSPDTSNVLQVVLSIQGLILGTNEPYYLEAG</sequence>
<dbReference type="Proteomes" id="UP000241769">
    <property type="component" value="Unassembled WGS sequence"/>
</dbReference>
<dbReference type="InterPro" id="IPR016135">
    <property type="entry name" value="UBQ-conjugating_enzyme/RWD"/>
</dbReference>
<dbReference type="EMBL" id="MDYQ01000476">
    <property type="protein sequence ID" value="PRP74317.1"/>
    <property type="molecule type" value="Genomic_DNA"/>
</dbReference>
<feature type="non-terminal residue" evidence="4">
    <location>
        <position position="1571"/>
    </location>
</feature>
<dbReference type="Gene3D" id="3.10.110.10">
    <property type="entry name" value="Ubiquitin Conjugating Enzyme"/>
    <property type="match status" value="1"/>
</dbReference>
<dbReference type="Pfam" id="PF00179">
    <property type="entry name" value="UQ_con"/>
    <property type="match status" value="1"/>
</dbReference>
<name>A0A2P6MRI9_9EUKA</name>
<protein>
    <recommendedName>
        <fullName evidence="3">UBC core domain-containing protein</fullName>
    </recommendedName>
</protein>
<accession>A0A2P6MRI9</accession>
<dbReference type="STRING" id="1890364.A0A2P6MRI9"/>
<dbReference type="InterPro" id="IPR057733">
    <property type="entry name" value="UBE2O-like_SH3-B"/>
</dbReference>
<dbReference type="Pfam" id="PF23043">
    <property type="entry name" value="SH3-B_UBE2O"/>
    <property type="match status" value="1"/>
</dbReference>
<dbReference type="Pfam" id="PF23044">
    <property type="entry name" value="SH3-C_UBE2O"/>
    <property type="match status" value="1"/>
</dbReference>
<comment type="caution">
    <text evidence="4">The sequence shown here is derived from an EMBL/GenBank/DDBJ whole genome shotgun (WGS) entry which is preliminary data.</text>
</comment>
<dbReference type="SUPFAM" id="SSF54495">
    <property type="entry name" value="UBC-like"/>
    <property type="match status" value="1"/>
</dbReference>
<dbReference type="InterPro" id="IPR057735">
    <property type="entry name" value="UBE2O-like_tSH3-B"/>
</dbReference>
<evidence type="ECO:0000259" key="3">
    <source>
        <dbReference type="PROSITE" id="PS50127"/>
    </source>
</evidence>